<dbReference type="InterPro" id="IPR002539">
    <property type="entry name" value="MaoC-like_dom"/>
</dbReference>
<dbReference type="PANTHER" id="PTHR43664:SF1">
    <property type="entry name" value="BETA-METHYLMALYL-COA DEHYDRATASE"/>
    <property type="match status" value="1"/>
</dbReference>
<dbReference type="SUPFAM" id="SSF54637">
    <property type="entry name" value="Thioesterase/thiol ester dehydrase-isomerase"/>
    <property type="match status" value="1"/>
</dbReference>
<accession>A0A0E4CRB2</accession>
<proteinExistence type="inferred from homology"/>
<dbReference type="CDD" id="cd03451">
    <property type="entry name" value="FkbR2"/>
    <property type="match status" value="1"/>
</dbReference>
<dbReference type="OrthoDB" id="9796589at2"/>
<comment type="similarity">
    <text evidence="1">Belongs to the enoyl-CoA hydratase/isomerase family.</text>
</comment>
<sequence length="166" mass="18475">MTTAGERAVSGRWFEELEVGTVIRHATRRTVTETDNVLFTTMTMNPAPLHLDAEYAATTEFGRPLVNSMFTVALVVGLSVPELTLGTIIAQLGLDNVSFPKPVFTGDTVRVETEVVEARPSRSRPDAGLVVFEHRAYNQRNELVCRARRTGLMHRRPTRPENRSAP</sequence>
<gene>
    <name evidence="3" type="ORF">BN1232_05984</name>
</gene>
<dbReference type="AlphaFoldDB" id="A0A0E4CRB2"/>
<dbReference type="PANTHER" id="PTHR43664">
    <property type="entry name" value="MONOAMINE OXIDASE-RELATED"/>
    <property type="match status" value="1"/>
</dbReference>
<dbReference type="Gene3D" id="3.10.129.10">
    <property type="entry name" value="Hotdog Thioesterase"/>
    <property type="match status" value="1"/>
</dbReference>
<dbReference type="EMBL" id="CTEE01000002">
    <property type="protein sequence ID" value="CQD23972.1"/>
    <property type="molecule type" value="Genomic_DNA"/>
</dbReference>
<name>A0A0E4CRB2_MYCLN</name>
<organism evidence="3 4">
    <name type="scientific">Mycobacterium lentiflavum</name>
    <dbReference type="NCBI Taxonomy" id="141349"/>
    <lineage>
        <taxon>Bacteria</taxon>
        <taxon>Bacillati</taxon>
        <taxon>Actinomycetota</taxon>
        <taxon>Actinomycetes</taxon>
        <taxon>Mycobacteriales</taxon>
        <taxon>Mycobacteriaceae</taxon>
        <taxon>Mycobacterium</taxon>
        <taxon>Mycobacterium simiae complex</taxon>
    </lineage>
</organism>
<evidence type="ECO:0000259" key="2">
    <source>
        <dbReference type="Pfam" id="PF01575"/>
    </source>
</evidence>
<evidence type="ECO:0000313" key="3">
    <source>
        <dbReference type="EMBL" id="CQD23972.1"/>
    </source>
</evidence>
<evidence type="ECO:0000313" key="4">
    <source>
        <dbReference type="Proteomes" id="UP000199251"/>
    </source>
</evidence>
<feature type="domain" description="MaoC-like" evidence="2">
    <location>
        <begin position="19"/>
        <end position="122"/>
    </location>
</feature>
<dbReference type="Pfam" id="PF01575">
    <property type="entry name" value="MaoC_dehydratas"/>
    <property type="match status" value="1"/>
</dbReference>
<dbReference type="InterPro" id="IPR052342">
    <property type="entry name" value="MCH/BMMD"/>
</dbReference>
<reference evidence="3 4" key="1">
    <citation type="submission" date="2015-03" db="EMBL/GenBank/DDBJ databases">
        <authorList>
            <person name="Urmite Genomes"/>
        </authorList>
    </citation>
    <scope>NUCLEOTIDE SEQUENCE [LARGE SCALE GENOMIC DNA]</scope>
    <source>
        <strain evidence="3 4">CSUR P1491</strain>
    </source>
</reference>
<dbReference type="STRING" id="141349.BN1232_05984"/>
<dbReference type="InterPro" id="IPR029069">
    <property type="entry name" value="HotDog_dom_sf"/>
</dbReference>
<evidence type="ECO:0000256" key="1">
    <source>
        <dbReference type="ARBA" id="ARBA00005254"/>
    </source>
</evidence>
<protein>
    <submittedName>
        <fullName evidence="3">MoaC domain-containing protein</fullName>
    </submittedName>
</protein>
<dbReference type="Proteomes" id="UP000199251">
    <property type="component" value="Unassembled WGS sequence"/>
</dbReference>